<organism evidence="1">
    <name type="scientific">viral metagenome</name>
    <dbReference type="NCBI Taxonomy" id="1070528"/>
    <lineage>
        <taxon>unclassified sequences</taxon>
        <taxon>metagenomes</taxon>
        <taxon>organismal metagenomes</taxon>
    </lineage>
</organism>
<name>A0A6C0B810_9ZZZZ</name>
<accession>A0A6C0B810</accession>
<sequence>MSFKFVSFPPILKDSNNSILTSRRAMPFKDANASGDSVFSFSRSTYMRSLDLSLTSSNTSEKTKQVIRKQKFYGGTNRDASSIADKRRTTTIGLSSTNEVGEKITFS</sequence>
<dbReference type="EMBL" id="MN739088">
    <property type="protein sequence ID" value="QHS87831.1"/>
    <property type="molecule type" value="Genomic_DNA"/>
</dbReference>
<dbReference type="AlphaFoldDB" id="A0A6C0B810"/>
<evidence type="ECO:0000313" key="1">
    <source>
        <dbReference type="EMBL" id="QHS87831.1"/>
    </source>
</evidence>
<proteinExistence type="predicted"/>
<protein>
    <submittedName>
        <fullName evidence="1">Uncharacterized protein</fullName>
    </submittedName>
</protein>
<reference evidence="1" key="1">
    <citation type="journal article" date="2020" name="Nature">
        <title>Giant virus diversity and host interactions through global metagenomics.</title>
        <authorList>
            <person name="Schulz F."/>
            <person name="Roux S."/>
            <person name="Paez-Espino D."/>
            <person name="Jungbluth S."/>
            <person name="Walsh D.A."/>
            <person name="Denef V.J."/>
            <person name="McMahon K.D."/>
            <person name="Konstantinidis K.T."/>
            <person name="Eloe-Fadrosh E.A."/>
            <person name="Kyrpides N.C."/>
            <person name="Woyke T."/>
        </authorList>
    </citation>
    <scope>NUCLEOTIDE SEQUENCE</scope>
    <source>
        <strain evidence="1">GVMAG-M-3300010158-13</strain>
    </source>
</reference>